<dbReference type="Pfam" id="PF12436">
    <property type="entry name" value="USP7_ICP0_bdg"/>
    <property type="match status" value="1"/>
</dbReference>
<keyword evidence="5" id="KW-0833">Ubl conjugation pathway</keyword>
<dbReference type="GO" id="GO:0005829">
    <property type="term" value="C:cytosol"/>
    <property type="evidence" value="ECO:0007669"/>
    <property type="project" value="TreeGrafter"/>
</dbReference>
<keyword evidence="6 10" id="KW-0378">Hydrolase</keyword>
<dbReference type="InterPro" id="IPR038765">
    <property type="entry name" value="Papain-like_cys_pep_sf"/>
</dbReference>
<dbReference type="Proteomes" id="UP001430356">
    <property type="component" value="Unassembled WGS sequence"/>
</dbReference>
<dbReference type="GO" id="GO:0005634">
    <property type="term" value="C:nucleus"/>
    <property type="evidence" value="ECO:0007669"/>
    <property type="project" value="TreeGrafter"/>
</dbReference>
<gene>
    <name evidence="10" type="ORF">NESM_000630800</name>
</gene>
<dbReference type="InterPro" id="IPR028889">
    <property type="entry name" value="USP"/>
</dbReference>
<dbReference type="PROSITE" id="PS50235">
    <property type="entry name" value="USP_3"/>
    <property type="match status" value="1"/>
</dbReference>
<protein>
    <recommendedName>
        <fullName evidence="3">ubiquitinyl hydrolase 1</fullName>
        <ecNumber evidence="3">3.4.19.12</ecNumber>
    </recommendedName>
</protein>
<feature type="domain" description="USP" evidence="9">
    <location>
        <begin position="145"/>
        <end position="472"/>
    </location>
</feature>
<dbReference type="GO" id="GO:0016579">
    <property type="term" value="P:protein deubiquitination"/>
    <property type="evidence" value="ECO:0007669"/>
    <property type="project" value="InterPro"/>
</dbReference>
<dbReference type="Pfam" id="PF00443">
    <property type="entry name" value="UCH"/>
    <property type="match status" value="1"/>
</dbReference>
<dbReference type="AlphaFoldDB" id="A0AAW0EUY8"/>
<evidence type="ECO:0000256" key="2">
    <source>
        <dbReference type="ARBA" id="ARBA00009085"/>
    </source>
</evidence>
<dbReference type="PROSITE" id="PS00973">
    <property type="entry name" value="USP_2"/>
    <property type="match status" value="1"/>
</dbReference>
<organism evidence="10 11">
    <name type="scientific">Novymonas esmeraldas</name>
    <dbReference type="NCBI Taxonomy" id="1808958"/>
    <lineage>
        <taxon>Eukaryota</taxon>
        <taxon>Discoba</taxon>
        <taxon>Euglenozoa</taxon>
        <taxon>Kinetoplastea</taxon>
        <taxon>Metakinetoplastina</taxon>
        <taxon>Trypanosomatida</taxon>
        <taxon>Trypanosomatidae</taxon>
        <taxon>Novymonas</taxon>
    </lineage>
</organism>
<dbReference type="GO" id="GO:0006508">
    <property type="term" value="P:proteolysis"/>
    <property type="evidence" value="ECO:0007669"/>
    <property type="project" value="UniProtKB-KW"/>
</dbReference>
<dbReference type="EC" id="3.4.19.12" evidence="3"/>
<evidence type="ECO:0000256" key="1">
    <source>
        <dbReference type="ARBA" id="ARBA00000707"/>
    </source>
</evidence>
<dbReference type="PANTHER" id="PTHR24006">
    <property type="entry name" value="UBIQUITIN CARBOXYL-TERMINAL HYDROLASE"/>
    <property type="match status" value="1"/>
</dbReference>
<dbReference type="FunFam" id="3.90.70.10:FF:000171">
    <property type="entry name" value="Clan CA, family C19, ubiquitin hydrolase-like cysteine peptidase"/>
    <property type="match status" value="1"/>
</dbReference>
<evidence type="ECO:0000256" key="4">
    <source>
        <dbReference type="ARBA" id="ARBA00022670"/>
    </source>
</evidence>
<dbReference type="InterPro" id="IPR029346">
    <property type="entry name" value="USP_C"/>
</dbReference>
<evidence type="ECO:0000256" key="3">
    <source>
        <dbReference type="ARBA" id="ARBA00012759"/>
    </source>
</evidence>
<evidence type="ECO:0000313" key="11">
    <source>
        <dbReference type="Proteomes" id="UP001430356"/>
    </source>
</evidence>
<evidence type="ECO:0000313" key="10">
    <source>
        <dbReference type="EMBL" id="KAK7196895.1"/>
    </source>
</evidence>
<dbReference type="InterPro" id="IPR018200">
    <property type="entry name" value="USP_CS"/>
</dbReference>
<keyword evidence="11" id="KW-1185">Reference proteome</keyword>
<dbReference type="PROSITE" id="PS00972">
    <property type="entry name" value="USP_1"/>
    <property type="match status" value="1"/>
</dbReference>
<sequence length="1166" mass="132712">MLSVLDVAKHVFWNDSAFNRKLLPSEAALEKCSCTVADLATMTGKERISVFKECGIDPSLFPLFLRSLQHITALHGTGKIDSNYMIHRHLSAHQWSPFSANTPLLGFASVNSPPYREQISSTAAQLKRAELVDSMKDVSCQSRYNGLLNQGATCYLNSLLQALFHISAFRAIIYHMPTKDEAEQHAVVEPTVPRSIPYALQRLFCHLQTSTRAVGTRELTESFGWGASDSFIQHDVHELTRVLLDNLEAKLTAQQTETGTSAQKENAIHRLFTGSLESYVKVEEAHYYGAREEPFYDLQLVVKNKKDIYSSFDAFFQVEVLDGKNKYCLESNGKKTYHRAEKGVRFKTIPPILLLHLARFDYDMEQGETKVFTRWDYYNSLDLSRYMPGSPHEDSHYTLCSVLVHSGSNTGFGHYFCFLLCSGAWYKFNDEAVTPAKLKEVFGDNFGGFKRNYWGSEIPNTANAYMLVYIRTNQLNSILCPISSSDVPQHVVQQLDRERGEQEQRVKEQAEDHLYGRVHFIVPSEIADQEEYLTSLRPVAQKFASHKMLRVSLEVEALPAFQDFVTRQLGVDASQQQLWFAASRTSGAAVRLHKRVRRGMKVRHLLQGAEECCVLVTTPSTASMVELDEGSAHREYEVFHHKLYDPLQLRVLFLGCTVLHRNPNGDPKEAVESMEPRVRALIADLPDVTRQLHGHHVQKAPEGRPAMPSKRGSAVSLDAYRSHHDLASKDDAVEPSTAKRGVPREELTVVRETEAHEFISCSGALHSGDILVWKLDAPDEDPANIFYPDVQSFQHFLRHRIPVELKLNRYPDYPLLIATELAEDLSYEQLQRYIARLIGDVENYDRIRFTRHNPETELPYFMKGKKHDRPTLARLLMPASTRIPTLSKYLYYEYCKYTVAEIEEAHSLQFKLYSDSVKVVSAHWILLPHDRPITAHGLFPVCLREIQKDYASGACPAVAALLKEDPENASNNSTIAFVKELMQMDCESAHEQLRLVDVWRGRIYNILNMVHTLVFEHHTFEESAEYRIERLPAPIADIPAQEQAVFQVHHFTMVRQRRDAIETHSEPFSMYVDFAETSNQLLRRIAAKLEMSYAAVQDWKVCLVKESRVEVIAPDALMGTHISAFCPAEGYQPNQLEPSKAAFIGLEHAPLSKRIGKREDKVLILN</sequence>
<reference evidence="10 11" key="1">
    <citation type="journal article" date="2021" name="MBio">
        <title>A New Model Trypanosomatid, Novymonas esmeraldas: Genomic Perception of Its 'Candidatus Pandoraea novymonadis' Endosymbiont.</title>
        <authorList>
            <person name="Zakharova A."/>
            <person name="Saura A."/>
            <person name="Butenko A."/>
            <person name="Podesvova L."/>
            <person name="Warmusova S."/>
            <person name="Kostygov A.Y."/>
            <person name="Nenarokova A."/>
            <person name="Lukes J."/>
            <person name="Opperdoes F.R."/>
            <person name="Yurchenko V."/>
        </authorList>
    </citation>
    <scope>NUCLEOTIDE SEQUENCE [LARGE SCALE GENOMIC DNA]</scope>
    <source>
        <strain evidence="10 11">E262AT.01</strain>
    </source>
</reference>
<dbReference type="GO" id="GO:0031647">
    <property type="term" value="P:regulation of protein stability"/>
    <property type="evidence" value="ECO:0007669"/>
    <property type="project" value="TreeGrafter"/>
</dbReference>
<dbReference type="InterPro" id="IPR050164">
    <property type="entry name" value="Peptidase_C19"/>
</dbReference>
<evidence type="ECO:0000259" key="9">
    <source>
        <dbReference type="PROSITE" id="PS50235"/>
    </source>
</evidence>
<dbReference type="SUPFAM" id="SSF54001">
    <property type="entry name" value="Cysteine proteinases"/>
    <property type="match status" value="1"/>
</dbReference>
<comment type="similarity">
    <text evidence="2">Belongs to the peptidase C19 family.</text>
</comment>
<comment type="caution">
    <text evidence="10">The sequence shown here is derived from an EMBL/GenBank/DDBJ whole genome shotgun (WGS) entry which is preliminary data.</text>
</comment>
<feature type="region of interest" description="Disordered" evidence="8">
    <location>
        <begin position="694"/>
        <end position="714"/>
    </location>
</feature>
<dbReference type="Gene3D" id="3.90.70.10">
    <property type="entry name" value="Cysteine proteinases"/>
    <property type="match status" value="1"/>
</dbReference>
<evidence type="ECO:0000256" key="5">
    <source>
        <dbReference type="ARBA" id="ARBA00022786"/>
    </source>
</evidence>
<evidence type="ECO:0000256" key="8">
    <source>
        <dbReference type="SAM" id="MobiDB-lite"/>
    </source>
</evidence>
<dbReference type="GO" id="GO:0004843">
    <property type="term" value="F:cysteine-type deubiquitinase activity"/>
    <property type="evidence" value="ECO:0007669"/>
    <property type="project" value="UniProtKB-EC"/>
</dbReference>
<keyword evidence="4" id="KW-0645">Protease</keyword>
<name>A0AAW0EUY8_9TRYP</name>
<dbReference type="EMBL" id="JAECZO010000088">
    <property type="protein sequence ID" value="KAK7196895.1"/>
    <property type="molecule type" value="Genomic_DNA"/>
</dbReference>
<proteinExistence type="inferred from homology"/>
<evidence type="ECO:0000256" key="6">
    <source>
        <dbReference type="ARBA" id="ARBA00022801"/>
    </source>
</evidence>
<keyword evidence="7" id="KW-0788">Thiol protease</keyword>
<comment type="catalytic activity">
    <reaction evidence="1">
        <text>Thiol-dependent hydrolysis of ester, thioester, amide, peptide and isopeptide bonds formed by the C-terminal Gly of ubiquitin (a 76-residue protein attached to proteins as an intracellular targeting signal).</text>
        <dbReference type="EC" id="3.4.19.12"/>
    </reaction>
</comment>
<dbReference type="InterPro" id="IPR001394">
    <property type="entry name" value="Peptidase_C19_UCH"/>
</dbReference>
<accession>A0AAW0EUY8</accession>
<dbReference type="InterPro" id="IPR024729">
    <property type="entry name" value="USP7_ICP0-binding_dom"/>
</dbReference>
<dbReference type="PANTHER" id="PTHR24006:SF644">
    <property type="entry name" value="UBIQUITIN CARBOXYL-TERMINAL HYDROLASE 7"/>
    <property type="match status" value="1"/>
</dbReference>
<dbReference type="Pfam" id="PF14533">
    <property type="entry name" value="USP7_C2"/>
    <property type="match status" value="1"/>
</dbReference>
<evidence type="ECO:0000256" key="7">
    <source>
        <dbReference type="ARBA" id="ARBA00022807"/>
    </source>
</evidence>